<feature type="domain" description="PilY1 beta-propeller" evidence="4">
    <location>
        <begin position="596"/>
        <end position="724"/>
    </location>
</feature>
<keyword evidence="6" id="KW-1185">Reference proteome</keyword>
<sequence>MDGTRASIVAHRKPPSQRQAALVSLALLPAAAWPLELATAPAGGASVFVAPNIIVSIDDSAAMQRRMGSAEPGVASITAPGGDGRWDARAQRIAVLRHALKEVLGDGQQLPDGTIRLAWQAMWNHGAAPGGGPGGMVQGQRRRPGASTVNSPRLATNGMQALQGRHRQHFLAFADSLRTGHRSDLHHLLGQADAYLRRPLGPQGPWASQPGAVTAASSTYLGCRRNYHIVLAGSRWAGPASGGAQDDHTRARTLPDGQVYGSGSAAQRAATQLYSDAVPSTLADWAFRSWADPLQRAGLSGSLAPDAGYRQAPPRERFGDGSGRNAVLERYWNPRYNPASWPHLQTYTVGIGLDASTWPGAQQILAPTQQLPLGYDGSFAALASGDVRWPDMQAQGEGVRALDLWHAALNGRGRFYAATHGQDVAHALRSIFSEIQAQQAGGAAGKGAAGPGAVTASTGAASASQAIAQDALLFSASYDPGRAWSGAIQAQAMGSNGRLQPALGWRGQTTADKLDAIAWQQRLVLTWGDVQQRGVPFRWAADDIYLSAAHKQALQGPADSAQGQASGEQRLHYLRGERRHEVQHGGNLRNRHSRQGDIVHSQIWYLGKPSARYHEASYLDFVLRHQNRLPMLYVGGNDGMLHGFSAHTGEEKIAYVPRGVIPSLQGLTSPAYDGQHRYFVDGSPLAGDANLGSASSPRWRSLLAGTLGAGGKGYFVLDVTEPETAFAEGQAAELVLMDRSWNATESAPRCDAETGAALQACTQLAEAFADIGHITASPSRDDIDPQRTTQIAQLNNGRWALVLGNGYNSANGRPVLLIQYLDGGRELLRLVATGNASAQACRQQTPPQAHCSQLEDNGLSAPRLVDINGDGRPDVVYAGDNQGNLWKFLISSDDDTQWGVAQWGALAATTSNHGTAGVPLYQARGGARSAPGQRTWRQPISTAPLVRSNDRLRTLQQAGGQRQVPVGGLVVAFGTGRNASRQDPQDDRVQSLYAVLDTTRYKRVGERGERVAVCASAADADCQSALGSDADLPGPVAHSQLLQRRIHPNPVQARSSDRRMFWRTDESEGADALDWNRHRGWFMDLPEAGERLLQPLRFYSGSNLLAVISEVPAHASHGAQGEPGDERCEPGPGTAQRQFFSLLNSIDGLRPRLQLLDTDGDGLFDPQADGQASRMSLGAGAHSMLRVRDDVGQQRIRIDGESLRDLPEVPIRPTWRQAR</sequence>
<keyword evidence="2" id="KW-0106">Calcium</keyword>
<protein>
    <submittedName>
        <fullName evidence="5">PilC/PilY family type IV pilus protein</fullName>
    </submittedName>
</protein>
<accession>A0ABY6A0T6</accession>
<name>A0ABY6A0T6_9BURK</name>
<evidence type="ECO:0000256" key="1">
    <source>
        <dbReference type="ARBA" id="ARBA00022723"/>
    </source>
</evidence>
<proteinExistence type="predicted"/>
<evidence type="ECO:0000256" key="2">
    <source>
        <dbReference type="ARBA" id="ARBA00022837"/>
    </source>
</evidence>
<dbReference type="RefSeq" id="WP_260719010.1">
    <property type="nucleotide sequence ID" value="NZ_CP104377.1"/>
</dbReference>
<evidence type="ECO:0000313" key="6">
    <source>
        <dbReference type="Proteomes" id="UP001058290"/>
    </source>
</evidence>
<dbReference type="SUPFAM" id="SSF69318">
    <property type="entry name" value="Integrin alpha N-terminal domain"/>
    <property type="match status" value="1"/>
</dbReference>
<feature type="compositionally biased region" description="Gly residues" evidence="3">
    <location>
        <begin position="128"/>
        <end position="137"/>
    </location>
</feature>
<keyword evidence="1" id="KW-0479">Metal-binding</keyword>
<evidence type="ECO:0000256" key="3">
    <source>
        <dbReference type="SAM" id="MobiDB-lite"/>
    </source>
</evidence>
<feature type="domain" description="PilY1 beta-propeller" evidence="4">
    <location>
        <begin position="788"/>
        <end position="1000"/>
    </location>
</feature>
<feature type="region of interest" description="Disordered" evidence="3">
    <location>
        <begin position="128"/>
        <end position="153"/>
    </location>
</feature>
<dbReference type="InterPro" id="IPR008707">
    <property type="entry name" value="B-propeller_PilY1"/>
</dbReference>
<dbReference type="Proteomes" id="UP001058290">
    <property type="component" value="Chromosome"/>
</dbReference>
<dbReference type="InterPro" id="IPR028994">
    <property type="entry name" value="Integrin_alpha_N"/>
</dbReference>
<dbReference type="Pfam" id="PF05567">
    <property type="entry name" value="T4P_PilY1"/>
    <property type="match status" value="2"/>
</dbReference>
<reference evidence="5" key="1">
    <citation type="submission" date="2022-09" db="EMBL/GenBank/DDBJ databases">
        <title>Bacterial diversity in gut of crayfish and pufferfish.</title>
        <authorList>
            <person name="Huang Y."/>
        </authorList>
    </citation>
    <scope>NUCLEOTIDE SEQUENCE</scope>
    <source>
        <strain evidence="5">PR12</strain>
    </source>
</reference>
<dbReference type="EMBL" id="CP104377">
    <property type="protein sequence ID" value="UXC18329.1"/>
    <property type="molecule type" value="Genomic_DNA"/>
</dbReference>
<organism evidence="5 6">
    <name type="scientific">Comamonas squillarum</name>
    <dbReference type="NCBI Taxonomy" id="2977320"/>
    <lineage>
        <taxon>Bacteria</taxon>
        <taxon>Pseudomonadati</taxon>
        <taxon>Pseudomonadota</taxon>
        <taxon>Betaproteobacteria</taxon>
        <taxon>Burkholderiales</taxon>
        <taxon>Comamonadaceae</taxon>
        <taxon>Comamonas</taxon>
    </lineage>
</organism>
<evidence type="ECO:0000259" key="4">
    <source>
        <dbReference type="Pfam" id="PF05567"/>
    </source>
</evidence>
<evidence type="ECO:0000313" key="5">
    <source>
        <dbReference type="EMBL" id="UXC18329.1"/>
    </source>
</evidence>
<gene>
    <name evidence="5" type="ORF">N4T19_22015</name>
</gene>